<evidence type="ECO:0000313" key="2">
    <source>
        <dbReference type="Proteomes" id="UP001595701"/>
    </source>
</evidence>
<dbReference type="Proteomes" id="UP001595701">
    <property type="component" value="Unassembled WGS sequence"/>
</dbReference>
<dbReference type="EMBL" id="JBHRWR010000017">
    <property type="protein sequence ID" value="MFC3576400.1"/>
    <property type="molecule type" value="Genomic_DNA"/>
</dbReference>
<reference evidence="2" key="1">
    <citation type="journal article" date="2019" name="Int. J. Syst. Evol. Microbiol.">
        <title>The Global Catalogue of Microorganisms (GCM) 10K type strain sequencing project: providing services to taxonomists for standard genome sequencing and annotation.</title>
        <authorList>
            <consortium name="The Broad Institute Genomics Platform"/>
            <consortium name="The Broad Institute Genome Sequencing Center for Infectious Disease"/>
            <person name="Wu L."/>
            <person name="Ma J."/>
        </authorList>
    </citation>
    <scope>NUCLEOTIDE SEQUENCE [LARGE SCALE GENOMIC DNA]</scope>
    <source>
        <strain evidence="2">CGMCC 4.7035</strain>
    </source>
</reference>
<name>A0ABV7SMA4_9ACTN</name>
<evidence type="ECO:0000313" key="1">
    <source>
        <dbReference type="EMBL" id="MFC3576400.1"/>
    </source>
</evidence>
<comment type="caution">
    <text evidence="1">The sequence shown here is derived from an EMBL/GenBank/DDBJ whole genome shotgun (WGS) entry which is preliminary data.</text>
</comment>
<accession>A0ABV7SMA4</accession>
<dbReference type="RefSeq" id="WP_310775852.1">
    <property type="nucleotide sequence ID" value="NZ_JBHRWR010000017.1"/>
</dbReference>
<sequence length="45" mass="4974">MPRSDRARTGRTAALRGDGCCVGTTYIQTSYLDSWAIVDKAKQRP</sequence>
<keyword evidence="2" id="KW-1185">Reference proteome</keyword>
<proteinExistence type="predicted"/>
<protein>
    <submittedName>
        <fullName evidence="1">Uncharacterized protein</fullName>
    </submittedName>
</protein>
<gene>
    <name evidence="1" type="ORF">ACFOZ0_24575</name>
</gene>
<organism evidence="1 2">
    <name type="scientific">Streptomyces yaanensis</name>
    <dbReference type="NCBI Taxonomy" id="1142239"/>
    <lineage>
        <taxon>Bacteria</taxon>
        <taxon>Bacillati</taxon>
        <taxon>Actinomycetota</taxon>
        <taxon>Actinomycetes</taxon>
        <taxon>Kitasatosporales</taxon>
        <taxon>Streptomycetaceae</taxon>
        <taxon>Streptomyces</taxon>
    </lineage>
</organism>